<reference evidence="2 3" key="1">
    <citation type="submission" date="2021-08" db="EMBL/GenBank/DDBJ databases">
        <title>The highly contiguous genome resource for Trichoderma semiorbis FJ059, a fungal antagonistic to plant pathogens.</title>
        <authorList>
            <person name="Liu T."/>
        </authorList>
    </citation>
    <scope>NUCLEOTIDE SEQUENCE [LARGE SCALE GENOMIC DNA]</scope>
    <source>
        <strain evidence="2 3">FJ059</strain>
    </source>
</reference>
<protein>
    <submittedName>
        <fullName evidence="2">Uncharacterized protein</fullName>
    </submittedName>
</protein>
<proteinExistence type="predicted"/>
<sequence>MASVTFTAVDDIPRARTAHVTRRFRLDRTGYLAGACSRCVNAEPPRLGSACANLSSGLVTVRFSAVFSLCCRPRASHRYPVPVRARRLWEDTHTYAGTASDPDAKSHRRDSHELSVAS</sequence>
<evidence type="ECO:0000313" key="2">
    <source>
        <dbReference type="EMBL" id="KAH0532999.1"/>
    </source>
</evidence>
<name>A0A9P8HXT1_9HYPO</name>
<feature type="region of interest" description="Disordered" evidence="1">
    <location>
        <begin position="95"/>
        <end position="118"/>
    </location>
</feature>
<dbReference type="EMBL" id="JAIMJC010000001">
    <property type="protein sequence ID" value="KAH0532999.1"/>
    <property type="molecule type" value="Genomic_DNA"/>
</dbReference>
<dbReference type="AlphaFoldDB" id="A0A9P8HXT1"/>
<evidence type="ECO:0000256" key="1">
    <source>
        <dbReference type="SAM" id="MobiDB-lite"/>
    </source>
</evidence>
<accession>A0A9P8HXT1</accession>
<evidence type="ECO:0000313" key="3">
    <source>
        <dbReference type="Proteomes" id="UP000826573"/>
    </source>
</evidence>
<feature type="compositionally biased region" description="Basic and acidic residues" evidence="1">
    <location>
        <begin position="102"/>
        <end position="118"/>
    </location>
</feature>
<dbReference type="Proteomes" id="UP000826573">
    <property type="component" value="Unassembled WGS sequence"/>
</dbReference>
<comment type="caution">
    <text evidence="2">The sequence shown here is derived from an EMBL/GenBank/DDBJ whole genome shotgun (WGS) entry which is preliminary data.</text>
</comment>
<organism evidence="2 3">
    <name type="scientific">Trichoderma semiorbis</name>
    <dbReference type="NCBI Taxonomy" id="1491008"/>
    <lineage>
        <taxon>Eukaryota</taxon>
        <taxon>Fungi</taxon>
        <taxon>Dikarya</taxon>
        <taxon>Ascomycota</taxon>
        <taxon>Pezizomycotina</taxon>
        <taxon>Sordariomycetes</taxon>
        <taxon>Hypocreomycetidae</taxon>
        <taxon>Hypocreales</taxon>
        <taxon>Hypocreaceae</taxon>
        <taxon>Trichoderma</taxon>
    </lineage>
</organism>
<keyword evidence="3" id="KW-1185">Reference proteome</keyword>
<gene>
    <name evidence="2" type="ORF">TsFJ059_001623</name>
</gene>